<dbReference type="PANTHER" id="PTHR33393">
    <property type="entry name" value="POLYGLUTAMINE SYNTHESIS ACCESSORY PROTEIN RV0574C-RELATED"/>
    <property type="match status" value="1"/>
</dbReference>
<dbReference type="KEGG" id="taqu:KDW03_02695"/>
<sequence length="342" mass="38540">MTSTIESSDPSSYPRESAVRIFLAGDVNFSRSITNLVERDIDPLLYVKRIIREADIAIVNLETTIATNGTPQTKTHVFRSPPEVLRFLTNAGVDIVSLANNHAMDYGAEAMFATRKHLQEYGILFTGAGSNWQDASRPLILTQKNITLAILCTGFQKPEELLATDKRPGTAGLRWKRILSLVTHLEKEVDYLIFFVHWGWEYVAPPLADEQISHAHALIDAGVDAIIGHHPHLIQGLEIYKGKPIFYSVGNFLFPQWEIKEARAAFAVVLDLQKTNTTIITHPYLIPIYRLSTTLQPIIAGGKEEEEVYQLVTSRSSLLGSNWILQKERKSWVPFWRVVPKP</sequence>
<comment type="similarity">
    <text evidence="1">Belongs to the CapA family.</text>
</comment>
<dbReference type="CDD" id="cd07381">
    <property type="entry name" value="MPP_CapA"/>
    <property type="match status" value="1"/>
</dbReference>
<protein>
    <submittedName>
        <fullName evidence="3">CapA family protein</fullName>
    </submittedName>
</protein>
<feature type="domain" description="Capsule synthesis protein CapA" evidence="2">
    <location>
        <begin position="20"/>
        <end position="256"/>
    </location>
</feature>
<dbReference type="SUPFAM" id="SSF56300">
    <property type="entry name" value="Metallo-dependent phosphatases"/>
    <property type="match status" value="1"/>
</dbReference>
<gene>
    <name evidence="3" type="ORF">KDW03_02695</name>
</gene>
<reference evidence="3" key="2">
    <citation type="submission" date="2022-06" db="EMBL/GenBank/DDBJ databases">
        <title>Thermospira aquatica gen. nov., sp. nov.</title>
        <authorList>
            <person name="Ben Ali Gam Z."/>
            <person name="Labat M."/>
        </authorList>
    </citation>
    <scope>NUCLEOTIDE SEQUENCE</scope>
    <source>
        <strain evidence="3">F1F22</strain>
    </source>
</reference>
<dbReference type="Gene3D" id="3.60.21.10">
    <property type="match status" value="1"/>
</dbReference>
<dbReference type="EMBL" id="CP073355">
    <property type="protein sequence ID" value="URA10728.1"/>
    <property type="molecule type" value="Genomic_DNA"/>
</dbReference>
<evidence type="ECO:0000313" key="3">
    <source>
        <dbReference type="EMBL" id="URA10728.1"/>
    </source>
</evidence>
<dbReference type="InterPro" id="IPR019079">
    <property type="entry name" value="Capsule_synth_CapA"/>
</dbReference>
<dbReference type="Proteomes" id="UP001056539">
    <property type="component" value="Chromosome"/>
</dbReference>
<organism evidence="3 4">
    <name type="scientific">Thermospira aquatica</name>
    <dbReference type="NCBI Taxonomy" id="2828656"/>
    <lineage>
        <taxon>Bacteria</taxon>
        <taxon>Pseudomonadati</taxon>
        <taxon>Spirochaetota</taxon>
        <taxon>Spirochaetia</taxon>
        <taxon>Brevinematales</taxon>
        <taxon>Thermospiraceae</taxon>
        <taxon>Thermospira</taxon>
    </lineage>
</organism>
<evidence type="ECO:0000313" key="4">
    <source>
        <dbReference type="Proteomes" id="UP001056539"/>
    </source>
</evidence>
<dbReference type="AlphaFoldDB" id="A0AAX3BF22"/>
<keyword evidence="4" id="KW-1185">Reference proteome</keyword>
<evidence type="ECO:0000259" key="2">
    <source>
        <dbReference type="SMART" id="SM00854"/>
    </source>
</evidence>
<dbReference type="RefSeq" id="WP_271435856.1">
    <property type="nucleotide sequence ID" value="NZ_CP073355.1"/>
</dbReference>
<evidence type="ECO:0000256" key="1">
    <source>
        <dbReference type="ARBA" id="ARBA00005662"/>
    </source>
</evidence>
<dbReference type="Pfam" id="PF09587">
    <property type="entry name" value="PGA_cap"/>
    <property type="match status" value="1"/>
</dbReference>
<dbReference type="PANTHER" id="PTHR33393:SF13">
    <property type="entry name" value="PGA BIOSYNTHESIS PROTEIN CAPA"/>
    <property type="match status" value="1"/>
</dbReference>
<dbReference type="SMART" id="SM00854">
    <property type="entry name" value="PGA_cap"/>
    <property type="match status" value="1"/>
</dbReference>
<reference evidence="3" key="1">
    <citation type="submission" date="2021-04" db="EMBL/GenBank/DDBJ databases">
        <authorList>
            <person name="Postec A."/>
        </authorList>
    </citation>
    <scope>NUCLEOTIDE SEQUENCE</scope>
    <source>
        <strain evidence="3">F1F22</strain>
    </source>
</reference>
<dbReference type="InterPro" id="IPR029052">
    <property type="entry name" value="Metallo-depent_PP-like"/>
</dbReference>
<accession>A0AAX3BF22</accession>
<name>A0AAX3BF22_9SPIR</name>
<proteinExistence type="inferred from homology"/>
<dbReference type="InterPro" id="IPR052169">
    <property type="entry name" value="CW_Biosynth-Accessory"/>
</dbReference>